<comment type="caution">
    <text evidence="1">The sequence shown here is derived from an EMBL/GenBank/DDBJ whole genome shotgun (WGS) entry which is preliminary data.</text>
</comment>
<dbReference type="AlphaFoldDB" id="A0A644UR32"/>
<proteinExistence type="predicted"/>
<dbReference type="EMBL" id="VSSQ01000149">
    <property type="protein sequence ID" value="MPL81354.1"/>
    <property type="molecule type" value="Genomic_DNA"/>
</dbReference>
<sequence length="143" mass="16072">MRQCRFFRLAATSMRDLAEREPFQKDSRACLSCLCLPIDGHPRMWVFMGMLLSINVERAVHFTFVQNRMLGIRQAGYLPVRETVLPCCASRSNCDKSSPGFRPVAAWPSRLLLQTVTMTQVNAGYSGSPAADSHCPPLMITIY</sequence>
<gene>
    <name evidence="1" type="ORF">SDC9_27271</name>
</gene>
<accession>A0A644UR32</accession>
<protein>
    <submittedName>
        <fullName evidence="1">Uncharacterized protein</fullName>
    </submittedName>
</protein>
<evidence type="ECO:0000313" key="1">
    <source>
        <dbReference type="EMBL" id="MPL81354.1"/>
    </source>
</evidence>
<organism evidence="1">
    <name type="scientific">bioreactor metagenome</name>
    <dbReference type="NCBI Taxonomy" id="1076179"/>
    <lineage>
        <taxon>unclassified sequences</taxon>
        <taxon>metagenomes</taxon>
        <taxon>ecological metagenomes</taxon>
    </lineage>
</organism>
<reference evidence="1" key="1">
    <citation type="submission" date="2019-08" db="EMBL/GenBank/DDBJ databases">
        <authorList>
            <person name="Kucharzyk K."/>
            <person name="Murdoch R.W."/>
            <person name="Higgins S."/>
            <person name="Loffler F."/>
        </authorList>
    </citation>
    <scope>NUCLEOTIDE SEQUENCE</scope>
</reference>
<name>A0A644UR32_9ZZZZ</name>